<dbReference type="EMBL" id="CP093442">
    <property type="protein sequence ID" value="UOF00923.1"/>
    <property type="molecule type" value="Genomic_DNA"/>
</dbReference>
<dbReference type="RefSeq" id="WP_243537118.1">
    <property type="nucleotide sequence ID" value="NZ_CP093442.1"/>
</dbReference>
<keyword evidence="2" id="KW-1185">Reference proteome</keyword>
<dbReference type="InterPro" id="IPR004963">
    <property type="entry name" value="PAE/NOTUM"/>
</dbReference>
<dbReference type="PANTHER" id="PTHR21562:SF83">
    <property type="entry name" value="PECTIN ACETYLESTERASE 4"/>
    <property type="match status" value="1"/>
</dbReference>
<proteinExistence type="predicted"/>
<dbReference type="Proteomes" id="UP000830116">
    <property type="component" value="Chromosome"/>
</dbReference>
<evidence type="ECO:0000313" key="1">
    <source>
        <dbReference type="EMBL" id="UOF00923.1"/>
    </source>
</evidence>
<dbReference type="Pfam" id="PF03283">
    <property type="entry name" value="PAE"/>
    <property type="match status" value="1"/>
</dbReference>
<protein>
    <submittedName>
        <fullName evidence="1">Pectinacetylesterase family protein</fullName>
    </submittedName>
</protein>
<gene>
    <name evidence="1" type="ORF">MNR06_14570</name>
</gene>
<sequence length="329" mass="36430">MTTLKYTLIFIVGFCSLVHARTWEKIDIPQAVCGNGAQYSVFLDRKNSDKLLIEFMGGGACWSESTCYGNTPLTSLNPLKEPVTSVIAKESATNPWSDHSVLYLPYCTGDVHSGNHVAYYKPQLALHHNGYRNILLTFEHLHRNQVIQFAKIFKVTVYGSSAGALGAFVHGKSTIEPYLNPLAKKLLIADSPGLHFGNTFWDKFSARLNQDYKDGFNRAGLNYPSDEGLLAPYMGPVFLKLFAWEIGILQGTKDLVMSMVFGDISPDAHRSLVLGPKGIQAAAKLHANVETWISESVTHTFLLRGVSHNQKDLKGESAWSFANRLYGAQ</sequence>
<evidence type="ECO:0000313" key="2">
    <source>
        <dbReference type="Proteomes" id="UP000830116"/>
    </source>
</evidence>
<organism evidence="1 2">
    <name type="scientific">Bdellovibrio reynosensis</name>
    <dbReference type="NCBI Taxonomy" id="2835041"/>
    <lineage>
        <taxon>Bacteria</taxon>
        <taxon>Pseudomonadati</taxon>
        <taxon>Bdellovibrionota</taxon>
        <taxon>Bdellovibrionia</taxon>
        <taxon>Bdellovibrionales</taxon>
        <taxon>Pseudobdellovibrionaceae</taxon>
        <taxon>Bdellovibrio</taxon>
    </lineage>
</organism>
<reference evidence="1" key="1">
    <citation type="submission" date="2022-03" db="EMBL/GenBank/DDBJ databases">
        <title>Genome Identification and Characterization of new species Bdellovibrio reynosense LBG001 sp. nov. from a Mexico soil sample.</title>
        <authorList>
            <person name="Camilli A."/>
            <person name="Ajao Y."/>
            <person name="Guo X."/>
        </authorList>
    </citation>
    <scope>NUCLEOTIDE SEQUENCE</scope>
    <source>
        <strain evidence="1">LBG001</strain>
    </source>
</reference>
<accession>A0ABY4C7G3</accession>
<dbReference type="PANTHER" id="PTHR21562">
    <property type="entry name" value="NOTUM-RELATED"/>
    <property type="match status" value="1"/>
</dbReference>
<name>A0ABY4C7G3_9BACT</name>